<feature type="chain" id="PRO_5007890169" evidence="12">
    <location>
        <begin position="22"/>
        <end position="381"/>
    </location>
</feature>
<evidence type="ECO:0000256" key="7">
    <source>
        <dbReference type="ARBA" id="ARBA00023157"/>
    </source>
</evidence>
<feature type="signal peptide" evidence="12">
    <location>
        <begin position="1"/>
        <end position="21"/>
    </location>
</feature>
<evidence type="ECO:0000256" key="4">
    <source>
        <dbReference type="ARBA" id="ARBA00022729"/>
    </source>
</evidence>
<dbReference type="EMBL" id="KV440984">
    <property type="protein sequence ID" value="OAD71899.1"/>
    <property type="molecule type" value="Genomic_DNA"/>
</dbReference>
<evidence type="ECO:0000256" key="11">
    <source>
        <dbReference type="RuleBase" id="RU361169"/>
    </source>
</evidence>
<dbReference type="OrthoDB" id="187139at2759"/>
<accession>A0A167M5Y8</accession>
<keyword evidence="6 11" id="KW-0378">Hydrolase</keyword>
<dbReference type="InterPro" id="IPR012334">
    <property type="entry name" value="Pectin_lyas_fold"/>
</dbReference>
<dbReference type="InParanoid" id="A0A167M5Y8"/>
<dbReference type="PANTHER" id="PTHR31736:SF19">
    <property type="entry name" value="PECTIN LYASE SUPERFAMILY PROTEIN-RELATED"/>
    <property type="match status" value="1"/>
</dbReference>
<evidence type="ECO:0000256" key="9">
    <source>
        <dbReference type="ARBA" id="ARBA00023295"/>
    </source>
</evidence>
<dbReference type="Gene3D" id="2.160.20.10">
    <property type="entry name" value="Single-stranded right-handed beta-helix, Pectin lyase-like"/>
    <property type="match status" value="1"/>
</dbReference>
<dbReference type="InterPro" id="IPR000743">
    <property type="entry name" value="Glyco_hydro_28"/>
</dbReference>
<evidence type="ECO:0000256" key="8">
    <source>
        <dbReference type="ARBA" id="ARBA00023180"/>
    </source>
</evidence>
<keyword evidence="3" id="KW-0964">Secreted</keyword>
<keyword evidence="5" id="KW-0677">Repeat</keyword>
<evidence type="ECO:0000256" key="3">
    <source>
        <dbReference type="ARBA" id="ARBA00022525"/>
    </source>
</evidence>
<comment type="similarity">
    <text evidence="2 11">Belongs to the glycosyl hydrolase 28 family.</text>
</comment>
<keyword evidence="4 12" id="KW-0732">Signal</keyword>
<name>A0A167M5Y8_PHYB8</name>
<keyword evidence="7" id="KW-1015">Disulfide bond</keyword>
<organism evidence="13 14">
    <name type="scientific">Phycomyces blakesleeanus (strain ATCC 8743b / DSM 1359 / FGSC 10004 / NBRC 33097 / NRRL 1555)</name>
    <dbReference type="NCBI Taxonomy" id="763407"/>
    <lineage>
        <taxon>Eukaryota</taxon>
        <taxon>Fungi</taxon>
        <taxon>Fungi incertae sedis</taxon>
        <taxon>Mucoromycota</taxon>
        <taxon>Mucoromycotina</taxon>
        <taxon>Mucoromycetes</taxon>
        <taxon>Mucorales</taxon>
        <taxon>Phycomycetaceae</taxon>
        <taxon>Phycomyces</taxon>
    </lineage>
</organism>
<dbReference type="SUPFAM" id="SSF51126">
    <property type="entry name" value="Pectin lyase-like"/>
    <property type="match status" value="1"/>
</dbReference>
<dbReference type="Pfam" id="PF00295">
    <property type="entry name" value="Glyco_hydro_28"/>
    <property type="match status" value="1"/>
</dbReference>
<reference evidence="14" key="1">
    <citation type="submission" date="2015-06" db="EMBL/GenBank/DDBJ databases">
        <title>Expansion of signal transduction pathways in fungi by whole-genome duplication.</title>
        <authorList>
            <consortium name="DOE Joint Genome Institute"/>
            <person name="Corrochano L.M."/>
            <person name="Kuo A."/>
            <person name="Marcet-Houben M."/>
            <person name="Polaino S."/>
            <person name="Salamov A."/>
            <person name="Villalobos J.M."/>
            <person name="Alvarez M.I."/>
            <person name="Avalos J."/>
            <person name="Benito E.P."/>
            <person name="Benoit I."/>
            <person name="Burger G."/>
            <person name="Camino L.P."/>
            <person name="Canovas D."/>
            <person name="Cerda-Olmedo E."/>
            <person name="Cheng J.-F."/>
            <person name="Dominguez A."/>
            <person name="Elias M."/>
            <person name="Eslava A.P."/>
            <person name="Glaser F."/>
            <person name="Grimwood J."/>
            <person name="Gutierrez G."/>
            <person name="Heitman J."/>
            <person name="Henrissat B."/>
            <person name="Iturriaga E.A."/>
            <person name="Lang B.F."/>
            <person name="Lavin J.L."/>
            <person name="Lee S."/>
            <person name="Li W."/>
            <person name="Lindquist E."/>
            <person name="Lopez-Garcia S."/>
            <person name="Luque E.M."/>
            <person name="Marcos A.T."/>
            <person name="Martin J."/>
            <person name="McCluskey K."/>
            <person name="Medina H.R."/>
            <person name="Miralles-Duran A."/>
            <person name="Miyazaki A."/>
            <person name="Munoz-Torres E."/>
            <person name="Oguiza J.A."/>
            <person name="Ohm R."/>
            <person name="Olmedo M."/>
            <person name="Orejas M."/>
            <person name="Ortiz-Castellanos L."/>
            <person name="Pisabarro A.G."/>
            <person name="Rodriguez-Romero J."/>
            <person name="Ruiz-Herrera J."/>
            <person name="Ruiz-Vazquez R."/>
            <person name="Sanz C."/>
            <person name="Schackwitz W."/>
            <person name="Schmutz J."/>
            <person name="Shahriari M."/>
            <person name="Shelest E."/>
            <person name="Silva-Franco F."/>
            <person name="Soanes D."/>
            <person name="Syed K."/>
            <person name="Tagua V.G."/>
            <person name="Talbot N.J."/>
            <person name="Thon M."/>
            <person name="De vries R.P."/>
            <person name="Wiebenga A."/>
            <person name="Yadav J.S."/>
            <person name="Braun E.L."/>
            <person name="Baker S."/>
            <person name="Garre V."/>
            <person name="Horwitz B."/>
            <person name="Torres-Martinez S."/>
            <person name="Idnurm A."/>
            <person name="Herrera-Estrella A."/>
            <person name="Gabaldon T."/>
            <person name="Grigoriev I.V."/>
        </authorList>
    </citation>
    <scope>NUCLEOTIDE SEQUENCE [LARGE SCALE GENOMIC DNA]</scope>
    <source>
        <strain evidence="14">NRRL 1555(-)</strain>
    </source>
</reference>
<dbReference type="GO" id="GO:0071555">
    <property type="term" value="P:cell wall organization"/>
    <property type="evidence" value="ECO:0007669"/>
    <property type="project" value="UniProtKB-KW"/>
</dbReference>
<evidence type="ECO:0000256" key="1">
    <source>
        <dbReference type="ARBA" id="ARBA00004613"/>
    </source>
</evidence>
<gene>
    <name evidence="13" type="ORF">PHYBLDRAFT_79267</name>
</gene>
<keyword evidence="8" id="KW-0325">Glycoprotein</keyword>
<dbReference type="VEuPathDB" id="FungiDB:PHYBLDRAFT_79267"/>
<dbReference type="GO" id="GO:0045490">
    <property type="term" value="P:pectin catabolic process"/>
    <property type="evidence" value="ECO:0007669"/>
    <property type="project" value="UniProtKB-ARBA"/>
</dbReference>
<dbReference type="GO" id="GO:0005576">
    <property type="term" value="C:extracellular region"/>
    <property type="evidence" value="ECO:0007669"/>
    <property type="project" value="UniProtKB-SubCell"/>
</dbReference>
<dbReference type="Proteomes" id="UP000077315">
    <property type="component" value="Unassembled WGS sequence"/>
</dbReference>
<keyword evidence="9 11" id="KW-0326">Glycosidase</keyword>
<evidence type="ECO:0000313" key="14">
    <source>
        <dbReference type="Proteomes" id="UP000077315"/>
    </source>
</evidence>
<dbReference type="GO" id="GO:0004650">
    <property type="term" value="F:polygalacturonase activity"/>
    <property type="evidence" value="ECO:0007669"/>
    <property type="project" value="InterPro"/>
</dbReference>
<comment type="subcellular location">
    <subcellularLocation>
        <location evidence="1">Secreted</location>
    </subcellularLocation>
</comment>
<sequence length="381" mass="39875">MHFLGLTTAVSVMLLATTAQAATVCTVTTSSTGDDAVSINAAFESCKNGGTVVFPSGSTFNMKSVVSVTGLQDVTVKFSSTVNLPAYNTAFESEKAFFYLAGDNINFYGPGVFYGNGQGWYNAANNNAPVVFKPKATNSYFAGFTIKQAPRAHFSVNNCVNTLFESLTINTVSSSTSYPAKNTDAFDVSSSSDITIRSSNIVNGDDCIAVNGGVTNLTVSGLTCTGSHGFSVGSLGKDGKTEVVSDLKFLGNKCIDCQNGVRIKTWPGGKGSVTGITFDNINLQNAENPILITTHYCDDQKAESCIGSDSTSLSISDVTLNNIYGTVSATKKKPIISVNCSTETPCKNFAITNINIVAASNTPKNVCTNLSGSSSISYCSV</sequence>
<keyword evidence="14" id="KW-1185">Reference proteome</keyword>
<dbReference type="AlphaFoldDB" id="A0A167M5Y8"/>
<dbReference type="InterPro" id="IPR006626">
    <property type="entry name" value="PbH1"/>
</dbReference>
<evidence type="ECO:0000256" key="5">
    <source>
        <dbReference type="ARBA" id="ARBA00022737"/>
    </source>
</evidence>
<evidence type="ECO:0000256" key="10">
    <source>
        <dbReference type="ARBA" id="ARBA00023316"/>
    </source>
</evidence>
<evidence type="ECO:0000313" key="13">
    <source>
        <dbReference type="EMBL" id="OAD71899.1"/>
    </source>
</evidence>
<dbReference type="InterPro" id="IPR011050">
    <property type="entry name" value="Pectin_lyase_fold/virulence"/>
</dbReference>
<evidence type="ECO:0000256" key="12">
    <source>
        <dbReference type="SAM" id="SignalP"/>
    </source>
</evidence>
<dbReference type="STRING" id="763407.A0A167M5Y8"/>
<proteinExistence type="inferred from homology"/>
<evidence type="ECO:0000256" key="6">
    <source>
        <dbReference type="ARBA" id="ARBA00022801"/>
    </source>
</evidence>
<evidence type="ECO:0000256" key="2">
    <source>
        <dbReference type="ARBA" id="ARBA00008834"/>
    </source>
</evidence>
<dbReference type="GO" id="GO:0046576">
    <property type="term" value="F:rhamnogalacturonan alpha-L-rhamnopyranosyl-(1-&gt;4)-alpha-D-galactopyranosyluronide lyase activity"/>
    <property type="evidence" value="ECO:0007669"/>
    <property type="project" value="UniProtKB-ARBA"/>
</dbReference>
<dbReference type="RefSeq" id="XP_018289939.1">
    <property type="nucleotide sequence ID" value="XM_018443449.1"/>
</dbReference>
<keyword evidence="10" id="KW-0961">Cell wall biogenesis/degradation</keyword>
<protein>
    <submittedName>
        <fullName evidence="13">Glycoside hydrolase family 28 protein</fullName>
    </submittedName>
</protein>
<dbReference type="SMART" id="SM00710">
    <property type="entry name" value="PbH1"/>
    <property type="match status" value="5"/>
</dbReference>
<dbReference type="PANTHER" id="PTHR31736">
    <property type="match status" value="1"/>
</dbReference>
<dbReference type="GeneID" id="29004354"/>